<dbReference type="FunFam" id="1.20.120.1750:FF:000054">
    <property type="entry name" value="RBR-type E3 ubiquitin transferase"/>
    <property type="match status" value="1"/>
</dbReference>
<keyword evidence="6" id="KW-0677">Repeat</keyword>
<organism evidence="12 13">
    <name type="scientific">Cryptococcus deuterogattii Ram5</name>
    <dbReference type="NCBI Taxonomy" id="1296110"/>
    <lineage>
        <taxon>Eukaryota</taxon>
        <taxon>Fungi</taxon>
        <taxon>Dikarya</taxon>
        <taxon>Basidiomycota</taxon>
        <taxon>Agaricomycotina</taxon>
        <taxon>Tremellomycetes</taxon>
        <taxon>Tremellales</taxon>
        <taxon>Cryptococcaceae</taxon>
        <taxon>Cryptococcus</taxon>
        <taxon>Cryptococcus gattii species complex</taxon>
    </lineage>
</organism>
<dbReference type="EMBL" id="KN847896">
    <property type="protein sequence ID" value="KIR43612.1"/>
    <property type="molecule type" value="Genomic_DNA"/>
</dbReference>
<dbReference type="InterPro" id="IPR013083">
    <property type="entry name" value="Znf_RING/FYVE/PHD"/>
</dbReference>
<evidence type="ECO:0000256" key="8">
    <source>
        <dbReference type="ARBA" id="ARBA00022786"/>
    </source>
</evidence>
<feature type="region of interest" description="Disordered" evidence="10">
    <location>
        <begin position="347"/>
        <end position="366"/>
    </location>
</feature>
<evidence type="ECO:0000256" key="10">
    <source>
        <dbReference type="SAM" id="MobiDB-lite"/>
    </source>
</evidence>
<evidence type="ECO:0000256" key="1">
    <source>
        <dbReference type="ARBA" id="ARBA00001798"/>
    </source>
</evidence>
<dbReference type="Pfam" id="PF22191">
    <property type="entry name" value="IBR_1"/>
    <property type="match status" value="1"/>
</dbReference>
<protein>
    <recommendedName>
        <fullName evidence="3">RBR-type E3 ubiquitin transferase</fullName>
        <ecNumber evidence="3">2.3.2.31</ecNumber>
    </recommendedName>
</protein>
<dbReference type="GO" id="GO:0016567">
    <property type="term" value="P:protein ubiquitination"/>
    <property type="evidence" value="ECO:0007669"/>
    <property type="project" value="InterPro"/>
</dbReference>
<dbReference type="CDD" id="cd20354">
    <property type="entry name" value="Rcat_RBR_RNF14"/>
    <property type="match status" value="1"/>
</dbReference>
<dbReference type="InterPro" id="IPR006575">
    <property type="entry name" value="RWD_dom"/>
</dbReference>
<sequence>MYLDMDQREILHQCERMQEDELVVLESIYPGQTKIHPNPDNRPGRMLTLTLPVKLFSPTTISVATANNNGESSTSSLTLSHLPALSFCIVLPKTYPLLAPPTPISLRAPLFKGYDDKVGSWLLQKDLKEMEDRLRGMWDNDKEAVDQGQGVLWKWWDWVVNGDFLRETQRYTDNVLTLSVPPPLSPTIFLAALKSYDSCQIQNEFEQTAFPCSICWENRKGGRCVEMPGCGCVFCTECLGDCWTLAISEGTLEAVACPSVSCVKQRATNEKASLLDQGITTQLVEKVVGKELREKWEVFKDRRIAEIDPSFCVCPRPGCQAAVPPPAPSETCLNSSAPKAIRLADISKPSSDSPRLTTDDSTRSGQSVSLTEDRWAAYRLCPKCNFSFCLYCSSTWHGPHTVCSLPQASQLVLEYLKYPEGSKGRLAMERQRGKANLERMVSKWREDEMNKQWLHSRTKACPSCSVRVEKSVGCNHMQCGRCSAHFCYRCGQSIKPADPYKHFNTPGQPCYAKLFEAMDFEDVVDPVLNLEQFTEDDLLDWDFGAVRI</sequence>
<comment type="pathway">
    <text evidence="2">Protein modification; protein ubiquitination.</text>
</comment>
<dbReference type="PROSITE" id="PS51873">
    <property type="entry name" value="TRIAD"/>
    <property type="match status" value="1"/>
</dbReference>
<dbReference type="InterPro" id="IPR031127">
    <property type="entry name" value="E3_UB_ligase_RBR"/>
</dbReference>
<evidence type="ECO:0000256" key="3">
    <source>
        <dbReference type="ARBA" id="ARBA00012251"/>
    </source>
</evidence>
<dbReference type="Pfam" id="PF05773">
    <property type="entry name" value="RWD"/>
    <property type="match status" value="1"/>
</dbReference>
<keyword evidence="13" id="KW-1185">Reference proteome</keyword>
<keyword evidence="7" id="KW-0863">Zinc-finger</keyword>
<proteinExistence type="predicted"/>
<evidence type="ECO:0000313" key="13">
    <source>
        <dbReference type="Proteomes" id="UP000053392"/>
    </source>
</evidence>
<dbReference type="SMART" id="SM00647">
    <property type="entry name" value="IBR"/>
    <property type="match status" value="2"/>
</dbReference>
<keyword evidence="9" id="KW-0862">Zinc</keyword>
<gene>
    <name evidence="12" type="ORF">I313_00454</name>
</gene>
<comment type="catalytic activity">
    <reaction evidence="1">
        <text>[E2 ubiquitin-conjugating enzyme]-S-ubiquitinyl-L-cysteine + [acceptor protein]-L-lysine = [E2 ubiquitin-conjugating enzyme]-L-cysteine + [acceptor protein]-N(6)-ubiquitinyl-L-lysine.</text>
        <dbReference type="EC" id="2.3.2.31"/>
    </reaction>
</comment>
<evidence type="ECO:0000256" key="2">
    <source>
        <dbReference type="ARBA" id="ARBA00004906"/>
    </source>
</evidence>
<reference evidence="12 13" key="1">
    <citation type="submission" date="2015-01" db="EMBL/GenBank/DDBJ databases">
        <title>The Genome Sequence of Cryptococcus gattii Ram5.</title>
        <authorList>
            <consortium name="The Broad Institute Genomics Platform"/>
            <person name="Cuomo C."/>
            <person name="Litvintseva A."/>
            <person name="Chen Y."/>
            <person name="Heitman J."/>
            <person name="Sun S."/>
            <person name="Springer D."/>
            <person name="Dromer F."/>
            <person name="Young S."/>
            <person name="Zeng Q."/>
            <person name="Gargeya S."/>
            <person name="Abouelleil A."/>
            <person name="Alvarado L."/>
            <person name="Chapman S.B."/>
            <person name="Gainer-Dewar J."/>
            <person name="Goldberg J."/>
            <person name="Griggs A."/>
            <person name="Gujja S."/>
            <person name="Hansen M."/>
            <person name="Howarth C."/>
            <person name="Imamovic A."/>
            <person name="Larimer J."/>
            <person name="Murphy C."/>
            <person name="Naylor J."/>
            <person name="Pearson M."/>
            <person name="Priest M."/>
            <person name="Roberts A."/>
            <person name="Saif S."/>
            <person name="Shea T."/>
            <person name="Sykes S."/>
            <person name="Wortman J."/>
            <person name="Nusbaum C."/>
            <person name="Birren B."/>
        </authorList>
    </citation>
    <scope>NUCLEOTIDE SEQUENCE [LARGE SCALE GENOMIC DNA]</scope>
    <source>
        <strain evidence="12 13">Ram5</strain>
    </source>
</reference>
<dbReference type="CDD" id="cd23820">
    <property type="entry name" value="RWD_RNF14"/>
    <property type="match status" value="1"/>
</dbReference>
<dbReference type="SUPFAM" id="SSF54495">
    <property type="entry name" value="UBC-like"/>
    <property type="match status" value="1"/>
</dbReference>
<dbReference type="InterPro" id="IPR016135">
    <property type="entry name" value="UBQ-conjugating_enzyme/RWD"/>
</dbReference>
<name>A0A0D0TC24_9TREE</name>
<evidence type="ECO:0000256" key="7">
    <source>
        <dbReference type="ARBA" id="ARBA00022771"/>
    </source>
</evidence>
<evidence type="ECO:0000256" key="5">
    <source>
        <dbReference type="ARBA" id="ARBA00022723"/>
    </source>
</evidence>
<evidence type="ECO:0000256" key="9">
    <source>
        <dbReference type="ARBA" id="ARBA00022833"/>
    </source>
</evidence>
<dbReference type="HOGENOM" id="CLU_021364_2_2_1"/>
<evidence type="ECO:0000313" key="12">
    <source>
        <dbReference type="EMBL" id="KIR43612.1"/>
    </source>
</evidence>
<dbReference type="InterPro" id="IPR002867">
    <property type="entry name" value="IBR_dom"/>
</dbReference>
<keyword evidence="8" id="KW-0833">Ubl conjugation pathway</keyword>
<evidence type="ECO:0000259" key="11">
    <source>
        <dbReference type="PROSITE" id="PS51873"/>
    </source>
</evidence>
<evidence type="ECO:0000256" key="6">
    <source>
        <dbReference type="ARBA" id="ARBA00022737"/>
    </source>
</evidence>
<keyword evidence="5" id="KW-0479">Metal-binding</keyword>
<dbReference type="PANTHER" id="PTHR11685">
    <property type="entry name" value="RBR FAMILY RING FINGER AND IBR DOMAIN-CONTAINING"/>
    <property type="match status" value="1"/>
</dbReference>
<feature type="domain" description="RING-type" evidence="11">
    <location>
        <begin position="208"/>
        <end position="514"/>
    </location>
</feature>
<dbReference type="GO" id="GO:0061630">
    <property type="term" value="F:ubiquitin protein ligase activity"/>
    <property type="evidence" value="ECO:0007669"/>
    <property type="project" value="UniProtKB-EC"/>
</dbReference>
<dbReference type="Gene3D" id="1.20.120.1750">
    <property type="match status" value="1"/>
</dbReference>
<dbReference type="Proteomes" id="UP000053392">
    <property type="component" value="Unassembled WGS sequence"/>
</dbReference>
<dbReference type="OrthoDB" id="1431934at2759"/>
<dbReference type="AlphaFoldDB" id="A0A0D0TC24"/>
<dbReference type="InterPro" id="IPR047548">
    <property type="entry name" value="Rcat_RBR_RNF14"/>
</dbReference>
<dbReference type="Gene3D" id="3.10.110.10">
    <property type="entry name" value="Ubiquitin Conjugating Enzyme"/>
    <property type="match status" value="1"/>
</dbReference>
<dbReference type="FunFam" id="3.30.40.10:FF:000416">
    <property type="entry name" value="RBR-type E3 ubiquitin transferase"/>
    <property type="match status" value="1"/>
</dbReference>
<dbReference type="GO" id="GO:0008270">
    <property type="term" value="F:zinc ion binding"/>
    <property type="evidence" value="ECO:0007669"/>
    <property type="project" value="UniProtKB-KW"/>
</dbReference>
<dbReference type="SUPFAM" id="SSF57850">
    <property type="entry name" value="RING/U-box"/>
    <property type="match status" value="2"/>
</dbReference>
<dbReference type="InterPro" id="IPR044066">
    <property type="entry name" value="TRIAD_supradom"/>
</dbReference>
<dbReference type="Pfam" id="PF01485">
    <property type="entry name" value="IBR"/>
    <property type="match status" value="1"/>
</dbReference>
<keyword evidence="4" id="KW-0808">Transferase</keyword>
<dbReference type="Gene3D" id="3.30.40.10">
    <property type="entry name" value="Zinc/RING finger domain, C3HC4 (zinc finger)"/>
    <property type="match status" value="1"/>
</dbReference>
<accession>A0A0D0TC24</accession>
<evidence type="ECO:0000256" key="4">
    <source>
        <dbReference type="ARBA" id="ARBA00022679"/>
    </source>
</evidence>
<dbReference type="EC" id="2.3.2.31" evidence="3"/>